<dbReference type="AlphaFoldDB" id="A0A6J4IXB4"/>
<dbReference type="Pfam" id="PF04964">
    <property type="entry name" value="Flp_Fap"/>
    <property type="match status" value="1"/>
</dbReference>
<organism evidence="2">
    <name type="scientific">uncultured Chloroflexota bacterium</name>
    <dbReference type="NCBI Taxonomy" id="166587"/>
    <lineage>
        <taxon>Bacteria</taxon>
        <taxon>Bacillati</taxon>
        <taxon>Chloroflexota</taxon>
        <taxon>environmental samples</taxon>
    </lineage>
</organism>
<dbReference type="InterPro" id="IPR007047">
    <property type="entry name" value="Flp_Fap"/>
</dbReference>
<protein>
    <recommendedName>
        <fullName evidence="3">Flp pilus assembly protein, pilin Flp</fullName>
    </recommendedName>
</protein>
<sequence>MGATDDHSINRSDTPITFSREVSFGEITALERTRCPRGTDTLGTTNNTKRKTKMMDLIKRLAVEEDGADATEYALLASLVAVALILGATALGGKINDVFNSVQGKMKEAV</sequence>
<keyword evidence="1" id="KW-1133">Transmembrane helix</keyword>
<feature type="transmembrane region" description="Helical" evidence="1">
    <location>
        <begin position="73"/>
        <end position="93"/>
    </location>
</feature>
<name>A0A6J4IXB4_9CHLR</name>
<evidence type="ECO:0000256" key="1">
    <source>
        <dbReference type="SAM" id="Phobius"/>
    </source>
</evidence>
<keyword evidence="1" id="KW-0812">Transmembrane</keyword>
<accession>A0A6J4IXB4</accession>
<evidence type="ECO:0008006" key="3">
    <source>
        <dbReference type="Google" id="ProtNLM"/>
    </source>
</evidence>
<dbReference type="EMBL" id="CADCTC010000163">
    <property type="protein sequence ID" value="CAA9264280.1"/>
    <property type="molecule type" value="Genomic_DNA"/>
</dbReference>
<keyword evidence="1" id="KW-0472">Membrane</keyword>
<proteinExistence type="predicted"/>
<gene>
    <name evidence="2" type="ORF">AVDCRST_MAG77-2834</name>
</gene>
<evidence type="ECO:0000313" key="2">
    <source>
        <dbReference type="EMBL" id="CAA9264280.1"/>
    </source>
</evidence>
<reference evidence="2" key="1">
    <citation type="submission" date="2020-02" db="EMBL/GenBank/DDBJ databases">
        <authorList>
            <person name="Meier V. D."/>
        </authorList>
    </citation>
    <scope>NUCLEOTIDE SEQUENCE</scope>
    <source>
        <strain evidence="2">AVDCRST_MAG77</strain>
    </source>
</reference>